<evidence type="ECO:0000313" key="3">
    <source>
        <dbReference type="EMBL" id="MBI3126895.1"/>
    </source>
</evidence>
<dbReference type="PANTHER" id="PTHR43540">
    <property type="entry name" value="PEROXYUREIDOACRYLATE/UREIDOACRYLATE AMIDOHYDROLASE-RELATED"/>
    <property type="match status" value="1"/>
</dbReference>
<dbReference type="GO" id="GO:0016787">
    <property type="term" value="F:hydrolase activity"/>
    <property type="evidence" value="ECO:0007669"/>
    <property type="project" value="UniProtKB-KW"/>
</dbReference>
<evidence type="ECO:0000256" key="1">
    <source>
        <dbReference type="ARBA" id="ARBA00022801"/>
    </source>
</evidence>
<dbReference type="AlphaFoldDB" id="A0A932MLT5"/>
<dbReference type="EMBL" id="JACPUR010000013">
    <property type="protein sequence ID" value="MBI3126895.1"/>
    <property type="molecule type" value="Genomic_DNA"/>
</dbReference>
<gene>
    <name evidence="3" type="ORF">HYZ11_04755</name>
</gene>
<dbReference type="Pfam" id="PF00857">
    <property type="entry name" value="Isochorismatase"/>
    <property type="match status" value="1"/>
</dbReference>
<sequence>MDFRESKNRFPPMSEVRLDPAETALLLIDLQYLDASPDHGIYGRMRREGKGDVCAYFVSQLPGVVTNARKLLDACRAEGLEIIYTRIGSLTRDGRDLSPSYREKGFHAPPDSRDIEILEELARRPDEIVLTKSSTSAFTSTQIDQMLRYMGIRSLICCGVHTNYCVETTVRDAYDRGYGVILASDACASLRQDFHDMALAVMDQVFCHVLTTEEVLKRLRGRSRG</sequence>
<accession>A0A932MLT5</accession>
<protein>
    <submittedName>
        <fullName evidence="3">Cysteine hydrolase</fullName>
    </submittedName>
</protein>
<proteinExistence type="predicted"/>
<name>A0A932MLT5_UNCTE</name>
<organism evidence="3 4">
    <name type="scientific">Tectimicrobiota bacterium</name>
    <dbReference type="NCBI Taxonomy" id="2528274"/>
    <lineage>
        <taxon>Bacteria</taxon>
        <taxon>Pseudomonadati</taxon>
        <taxon>Nitrospinota/Tectimicrobiota group</taxon>
        <taxon>Candidatus Tectimicrobiota</taxon>
    </lineage>
</organism>
<reference evidence="3" key="1">
    <citation type="submission" date="2020-07" db="EMBL/GenBank/DDBJ databases">
        <title>Huge and variable diversity of episymbiotic CPR bacteria and DPANN archaea in groundwater ecosystems.</title>
        <authorList>
            <person name="He C.Y."/>
            <person name="Keren R."/>
            <person name="Whittaker M."/>
            <person name="Farag I.F."/>
            <person name="Doudna J."/>
            <person name="Cate J.H.D."/>
            <person name="Banfield J.F."/>
        </authorList>
    </citation>
    <scope>NUCLEOTIDE SEQUENCE</scope>
    <source>
        <strain evidence="3">NC_groundwater_763_Ag_S-0.2um_68_21</strain>
    </source>
</reference>
<dbReference type="SUPFAM" id="SSF52499">
    <property type="entry name" value="Isochorismatase-like hydrolases"/>
    <property type="match status" value="1"/>
</dbReference>
<dbReference type="InterPro" id="IPR036380">
    <property type="entry name" value="Isochorismatase-like_sf"/>
</dbReference>
<dbReference type="CDD" id="cd00431">
    <property type="entry name" value="cysteine_hydrolases"/>
    <property type="match status" value="1"/>
</dbReference>
<comment type="caution">
    <text evidence="3">The sequence shown here is derived from an EMBL/GenBank/DDBJ whole genome shotgun (WGS) entry which is preliminary data.</text>
</comment>
<dbReference type="Proteomes" id="UP000782312">
    <property type="component" value="Unassembled WGS sequence"/>
</dbReference>
<dbReference type="InterPro" id="IPR050272">
    <property type="entry name" value="Isochorismatase-like_hydrls"/>
</dbReference>
<keyword evidence="1 3" id="KW-0378">Hydrolase</keyword>
<evidence type="ECO:0000259" key="2">
    <source>
        <dbReference type="Pfam" id="PF00857"/>
    </source>
</evidence>
<evidence type="ECO:0000313" key="4">
    <source>
        <dbReference type="Proteomes" id="UP000782312"/>
    </source>
</evidence>
<dbReference type="Gene3D" id="3.40.50.850">
    <property type="entry name" value="Isochorismatase-like"/>
    <property type="match status" value="1"/>
</dbReference>
<dbReference type="InterPro" id="IPR000868">
    <property type="entry name" value="Isochorismatase-like_dom"/>
</dbReference>
<dbReference type="PANTHER" id="PTHR43540:SF1">
    <property type="entry name" value="ISOCHORISMATASE HYDROLASE"/>
    <property type="match status" value="1"/>
</dbReference>
<feature type="domain" description="Isochorismatase-like" evidence="2">
    <location>
        <begin position="58"/>
        <end position="214"/>
    </location>
</feature>